<dbReference type="AlphaFoldDB" id="A0A1I6T9S3"/>
<evidence type="ECO:0000313" key="2">
    <source>
        <dbReference type="Proteomes" id="UP000199139"/>
    </source>
</evidence>
<protein>
    <submittedName>
        <fullName evidence="1">Uncharacterized protein</fullName>
    </submittedName>
</protein>
<evidence type="ECO:0000313" key="1">
    <source>
        <dbReference type="EMBL" id="SFS85920.1"/>
    </source>
</evidence>
<dbReference type="EMBL" id="FPAI01000013">
    <property type="protein sequence ID" value="SFS85920.1"/>
    <property type="molecule type" value="Genomic_DNA"/>
</dbReference>
<reference evidence="1 2" key="1">
    <citation type="submission" date="2016-10" db="EMBL/GenBank/DDBJ databases">
        <authorList>
            <person name="de Groot N.N."/>
        </authorList>
    </citation>
    <scope>NUCLEOTIDE SEQUENCE [LARGE SCALE GENOMIC DNA]</scope>
    <source>
        <strain evidence="1 2">DSM 17074</strain>
    </source>
</reference>
<accession>A0A1I6T9S3</accession>
<sequence>MGIILDVLYTHHDGMMNDTIIERILSWLQIDKQ</sequence>
<dbReference type="Proteomes" id="UP000199139">
    <property type="component" value="Unassembled WGS sequence"/>
</dbReference>
<gene>
    <name evidence="1" type="ORF">SAMN05421668_11363</name>
</gene>
<organism evidence="1 2">
    <name type="scientific">Halolactibacillus miurensis</name>
    <dbReference type="NCBI Taxonomy" id="306541"/>
    <lineage>
        <taxon>Bacteria</taxon>
        <taxon>Bacillati</taxon>
        <taxon>Bacillota</taxon>
        <taxon>Bacilli</taxon>
        <taxon>Bacillales</taxon>
        <taxon>Bacillaceae</taxon>
        <taxon>Halolactibacillus</taxon>
    </lineage>
</organism>
<name>A0A1I6T9S3_9BACI</name>
<proteinExistence type="predicted"/>